<organism evidence="3 4">
    <name type="scientific">Planococcus versutus</name>
    <dbReference type="NCBI Taxonomy" id="1302659"/>
    <lineage>
        <taxon>Bacteria</taxon>
        <taxon>Bacillati</taxon>
        <taxon>Bacillota</taxon>
        <taxon>Bacilli</taxon>
        <taxon>Bacillales</taxon>
        <taxon>Caryophanaceae</taxon>
        <taxon>Planococcus</taxon>
    </lineage>
</organism>
<keyword evidence="2" id="KW-0175">Coiled coil</keyword>
<feature type="coiled-coil region" evidence="2">
    <location>
        <begin position="104"/>
        <end position="138"/>
    </location>
</feature>
<dbReference type="Pfam" id="PF04012">
    <property type="entry name" value="PspA_IM30"/>
    <property type="match status" value="1"/>
</dbReference>
<evidence type="ECO:0000256" key="2">
    <source>
        <dbReference type="SAM" id="Coils"/>
    </source>
</evidence>
<feature type="coiled-coil region" evidence="2">
    <location>
        <begin position="184"/>
        <end position="211"/>
    </location>
</feature>
<keyword evidence="4" id="KW-1185">Reference proteome</keyword>
<dbReference type="AlphaFoldDB" id="A0A1B1S2F1"/>
<dbReference type="PANTHER" id="PTHR31088:SF6">
    <property type="entry name" value="PHAGE SHOCK PROTEIN A"/>
    <property type="match status" value="1"/>
</dbReference>
<evidence type="ECO:0000313" key="4">
    <source>
        <dbReference type="Proteomes" id="UP000053354"/>
    </source>
</evidence>
<dbReference type="OrthoDB" id="2366053at2"/>
<dbReference type="EMBL" id="CP016540">
    <property type="protein sequence ID" value="ANU27363.1"/>
    <property type="molecule type" value="Genomic_DNA"/>
</dbReference>
<evidence type="ECO:0008006" key="5">
    <source>
        <dbReference type="Google" id="ProtNLM"/>
    </source>
</evidence>
<protein>
    <recommendedName>
        <fullName evidence="5">Phage shock protein A</fullName>
    </recommendedName>
</protein>
<evidence type="ECO:0000313" key="3">
    <source>
        <dbReference type="EMBL" id="ANU27363.1"/>
    </source>
</evidence>
<dbReference type="KEGG" id="pll:I858_010220"/>
<dbReference type="InterPro" id="IPR007157">
    <property type="entry name" value="PspA_VIPP1"/>
</dbReference>
<evidence type="ECO:0000256" key="1">
    <source>
        <dbReference type="ARBA" id="ARBA00043985"/>
    </source>
</evidence>
<proteinExistence type="inferred from homology"/>
<accession>A0A1B1S2F1</accession>
<dbReference type="RefSeq" id="WP_049693029.1">
    <property type="nucleotide sequence ID" value="NZ_CP016540.2"/>
</dbReference>
<comment type="similarity">
    <text evidence="1">Belongs to the PspA/Vipp/IM30 family.</text>
</comment>
<reference evidence="3" key="1">
    <citation type="submission" date="2016-10" db="EMBL/GenBank/DDBJ databases">
        <authorList>
            <person name="See-Too W.S."/>
        </authorList>
    </citation>
    <scope>NUCLEOTIDE SEQUENCE</scope>
    <source>
        <strain evidence="3">L10.15</strain>
    </source>
</reference>
<dbReference type="STRING" id="1302659.I858_010220"/>
<dbReference type="Proteomes" id="UP000053354">
    <property type="component" value="Chromosome"/>
</dbReference>
<name>A0A1B1S2F1_9BACL</name>
<sequence>MTTLWDRLKFAVATDVDALIAKKEDKNPLALLNRYITESENQTTATGKWVERQAQLNGKLEKELADAVAMLHKRQNQSDLAQASGEADLADFATREVATYAARVATLQHNLDENIAELTTLEQRYEEMKHKVKDMKVKQLQLMGKENATRAHYQMDKLLSPELVAERIGSFDDMTSYITTLGSKVEERHERSAMERRLEFLEKNSTNQKELV</sequence>
<gene>
    <name evidence="3" type="ORF">I858_010220</name>
</gene>
<dbReference type="PANTHER" id="PTHR31088">
    <property type="entry name" value="MEMBRANE-ASSOCIATED PROTEIN VIPP1, CHLOROPLASTIC"/>
    <property type="match status" value="1"/>
</dbReference>